<sequence length="159" mass="19217">MIKINKGIEKHQNEQRQKTIETINQAIQDIKDMEGENCFITARKLQEYTNLSRSALYKEHALKIWNKKLWEERYVEKSRIEKKLEVKFSQEYEVLQKQIEGLNNQLIKYQKRISKLEADLDLEKKRREVKEVELDESKEKNMKLLAECQRLENIIHVRS</sequence>
<protein>
    <submittedName>
        <fullName evidence="2">Uncharacterized protein</fullName>
    </submittedName>
</protein>
<gene>
    <name evidence="2" type="ORF">A361_10195</name>
</gene>
<dbReference type="EMBL" id="CP015506">
    <property type="protein sequence ID" value="AND39485.1"/>
    <property type="molecule type" value="Genomic_DNA"/>
</dbReference>
<evidence type="ECO:0000256" key="1">
    <source>
        <dbReference type="SAM" id="Coils"/>
    </source>
</evidence>
<dbReference type="AlphaFoldDB" id="A0A161J1P6"/>
<name>A0A161J1P6_9BACI</name>
<organism evidence="2 3">
    <name type="scientific">Cytobacillus oceanisediminis 2691</name>
    <dbReference type="NCBI Taxonomy" id="1196031"/>
    <lineage>
        <taxon>Bacteria</taxon>
        <taxon>Bacillati</taxon>
        <taxon>Bacillota</taxon>
        <taxon>Bacilli</taxon>
        <taxon>Bacillales</taxon>
        <taxon>Bacillaceae</taxon>
        <taxon>Cytobacillus</taxon>
    </lineage>
</organism>
<keyword evidence="1" id="KW-0175">Coiled coil</keyword>
<proteinExistence type="predicted"/>
<dbReference type="RefSeq" id="WP_019381811.1">
    <property type="nucleotide sequence ID" value="NZ_CP015506.1"/>
</dbReference>
<dbReference type="Proteomes" id="UP000077856">
    <property type="component" value="Chromosome"/>
</dbReference>
<feature type="coiled-coil region" evidence="1">
    <location>
        <begin position="85"/>
        <end position="154"/>
    </location>
</feature>
<dbReference type="KEGG" id="bon:A361_10195"/>
<reference evidence="2 3" key="1">
    <citation type="submission" date="2016-04" db="EMBL/GenBank/DDBJ databases">
        <title>Complete genome sequence of Bacillus oceanisediminis strain 2691.</title>
        <authorList>
            <person name="Jeong H."/>
            <person name="Kim H.J."/>
            <person name="Lee D.-W."/>
        </authorList>
    </citation>
    <scope>NUCLEOTIDE SEQUENCE [LARGE SCALE GENOMIC DNA]</scope>
    <source>
        <strain evidence="2 3">2691</strain>
    </source>
</reference>
<accession>A0A161J1P6</accession>
<evidence type="ECO:0000313" key="3">
    <source>
        <dbReference type="Proteomes" id="UP000077856"/>
    </source>
</evidence>
<evidence type="ECO:0000313" key="2">
    <source>
        <dbReference type="EMBL" id="AND39485.1"/>
    </source>
</evidence>
<dbReference type="STRING" id="1196031.A361_10195"/>